<evidence type="ECO:0000313" key="2">
    <source>
        <dbReference type="EMBL" id="GFN98168.1"/>
    </source>
</evidence>
<feature type="region of interest" description="Disordered" evidence="1">
    <location>
        <begin position="47"/>
        <end position="70"/>
    </location>
</feature>
<feature type="compositionally biased region" description="Basic and acidic residues" evidence="1">
    <location>
        <begin position="47"/>
        <end position="58"/>
    </location>
</feature>
<evidence type="ECO:0000313" key="3">
    <source>
        <dbReference type="Proteomes" id="UP000735302"/>
    </source>
</evidence>
<sequence length="70" mass="7529">MEGKAQGWIPKLEYRALGQIGEIERLRGIGSLPERCIMTSWKIGGKKISESDVSREPSDVGSSPVTGALA</sequence>
<gene>
    <name evidence="2" type="ORF">PoB_002467400</name>
</gene>
<feature type="compositionally biased region" description="Polar residues" evidence="1">
    <location>
        <begin position="60"/>
        <end position="70"/>
    </location>
</feature>
<keyword evidence="3" id="KW-1185">Reference proteome</keyword>
<dbReference type="Proteomes" id="UP000735302">
    <property type="component" value="Unassembled WGS sequence"/>
</dbReference>
<dbReference type="EMBL" id="BLXT01002832">
    <property type="protein sequence ID" value="GFN98168.1"/>
    <property type="molecule type" value="Genomic_DNA"/>
</dbReference>
<protein>
    <submittedName>
        <fullName evidence="2">Uncharacterized protein</fullName>
    </submittedName>
</protein>
<name>A0AAV3ZW73_9GAST</name>
<accession>A0AAV3ZW73</accession>
<evidence type="ECO:0000256" key="1">
    <source>
        <dbReference type="SAM" id="MobiDB-lite"/>
    </source>
</evidence>
<comment type="caution">
    <text evidence="2">The sequence shown here is derived from an EMBL/GenBank/DDBJ whole genome shotgun (WGS) entry which is preliminary data.</text>
</comment>
<reference evidence="2 3" key="1">
    <citation type="journal article" date="2021" name="Elife">
        <title>Chloroplast acquisition without the gene transfer in kleptoplastic sea slugs, Plakobranchus ocellatus.</title>
        <authorList>
            <person name="Maeda T."/>
            <person name="Takahashi S."/>
            <person name="Yoshida T."/>
            <person name="Shimamura S."/>
            <person name="Takaki Y."/>
            <person name="Nagai Y."/>
            <person name="Toyoda A."/>
            <person name="Suzuki Y."/>
            <person name="Arimoto A."/>
            <person name="Ishii H."/>
            <person name="Satoh N."/>
            <person name="Nishiyama T."/>
            <person name="Hasebe M."/>
            <person name="Maruyama T."/>
            <person name="Minagawa J."/>
            <person name="Obokata J."/>
            <person name="Shigenobu S."/>
        </authorList>
    </citation>
    <scope>NUCLEOTIDE SEQUENCE [LARGE SCALE GENOMIC DNA]</scope>
</reference>
<dbReference type="AlphaFoldDB" id="A0AAV3ZW73"/>
<proteinExistence type="predicted"/>
<organism evidence="2 3">
    <name type="scientific">Plakobranchus ocellatus</name>
    <dbReference type="NCBI Taxonomy" id="259542"/>
    <lineage>
        <taxon>Eukaryota</taxon>
        <taxon>Metazoa</taxon>
        <taxon>Spiralia</taxon>
        <taxon>Lophotrochozoa</taxon>
        <taxon>Mollusca</taxon>
        <taxon>Gastropoda</taxon>
        <taxon>Heterobranchia</taxon>
        <taxon>Euthyneura</taxon>
        <taxon>Panpulmonata</taxon>
        <taxon>Sacoglossa</taxon>
        <taxon>Placobranchoidea</taxon>
        <taxon>Plakobranchidae</taxon>
        <taxon>Plakobranchus</taxon>
    </lineage>
</organism>